<dbReference type="SUPFAM" id="SSF117130">
    <property type="entry name" value="CsrA-like"/>
    <property type="match status" value="1"/>
</dbReference>
<evidence type="ECO:0008006" key="6">
    <source>
        <dbReference type="Google" id="ProtNLM"/>
    </source>
</evidence>
<keyword evidence="3" id="KW-0810">Translation regulation</keyword>
<reference evidence="5" key="1">
    <citation type="journal article" date="2014" name="Front. Microbiol.">
        <title>High frequency of phylogenetically diverse reductive dehalogenase-homologous genes in deep subseafloor sedimentary metagenomes.</title>
        <authorList>
            <person name="Kawai M."/>
            <person name="Futagami T."/>
            <person name="Toyoda A."/>
            <person name="Takaki Y."/>
            <person name="Nishi S."/>
            <person name="Hori S."/>
            <person name="Arai W."/>
            <person name="Tsubouchi T."/>
            <person name="Morono Y."/>
            <person name="Uchiyama I."/>
            <person name="Ito T."/>
            <person name="Fujiyama A."/>
            <person name="Inagaki F."/>
            <person name="Takami H."/>
        </authorList>
    </citation>
    <scope>NUCLEOTIDE SEQUENCE</scope>
    <source>
        <strain evidence="5">Expedition CK06-06</strain>
    </source>
</reference>
<dbReference type="EMBL" id="BARS01004224">
    <property type="protein sequence ID" value="GAF74863.1"/>
    <property type="molecule type" value="Genomic_DNA"/>
</dbReference>
<keyword evidence="1" id="KW-0963">Cytoplasm</keyword>
<dbReference type="GO" id="GO:0045947">
    <property type="term" value="P:negative regulation of translational initiation"/>
    <property type="evidence" value="ECO:0007669"/>
    <property type="project" value="TreeGrafter"/>
</dbReference>
<dbReference type="Gene3D" id="2.60.40.4380">
    <property type="entry name" value="Translational regulator CsrA"/>
    <property type="match status" value="1"/>
</dbReference>
<dbReference type="GO" id="GO:0006402">
    <property type="term" value="P:mRNA catabolic process"/>
    <property type="evidence" value="ECO:0007669"/>
    <property type="project" value="InterPro"/>
</dbReference>
<evidence type="ECO:0000256" key="1">
    <source>
        <dbReference type="ARBA" id="ARBA00022490"/>
    </source>
</evidence>
<evidence type="ECO:0000256" key="2">
    <source>
        <dbReference type="ARBA" id="ARBA00022491"/>
    </source>
</evidence>
<dbReference type="Pfam" id="PF02599">
    <property type="entry name" value="CsrA"/>
    <property type="match status" value="1"/>
</dbReference>
<dbReference type="GO" id="GO:0005829">
    <property type="term" value="C:cytosol"/>
    <property type="evidence" value="ECO:0007669"/>
    <property type="project" value="TreeGrafter"/>
</dbReference>
<dbReference type="AlphaFoldDB" id="X0S1B1"/>
<dbReference type="PANTHER" id="PTHR34984:SF1">
    <property type="entry name" value="CARBON STORAGE REGULATOR"/>
    <property type="match status" value="1"/>
</dbReference>
<accession>X0S1B1</accession>
<gene>
    <name evidence="5" type="ORF">S01H1_08225</name>
</gene>
<evidence type="ECO:0000256" key="4">
    <source>
        <dbReference type="ARBA" id="ARBA00022884"/>
    </source>
</evidence>
<dbReference type="HAMAP" id="MF_00167">
    <property type="entry name" value="CsrA"/>
    <property type="match status" value="1"/>
</dbReference>
<proteinExistence type="inferred from homology"/>
<feature type="non-terminal residue" evidence="5">
    <location>
        <position position="1"/>
    </location>
</feature>
<dbReference type="GO" id="GO:0048027">
    <property type="term" value="F:mRNA 5'-UTR binding"/>
    <property type="evidence" value="ECO:0007669"/>
    <property type="project" value="TreeGrafter"/>
</dbReference>
<dbReference type="PANTHER" id="PTHR34984">
    <property type="entry name" value="CARBON STORAGE REGULATOR"/>
    <property type="match status" value="1"/>
</dbReference>
<protein>
    <recommendedName>
        <fullName evidence="6">Carbon storage regulator</fullName>
    </recommendedName>
</protein>
<dbReference type="InterPro" id="IPR003751">
    <property type="entry name" value="CsrA"/>
</dbReference>
<keyword evidence="4" id="KW-0694">RNA-binding</keyword>
<name>X0S1B1_9ZZZZ</name>
<evidence type="ECO:0000256" key="3">
    <source>
        <dbReference type="ARBA" id="ARBA00022845"/>
    </source>
</evidence>
<dbReference type="FunFam" id="2.60.40.4380:FF:000002">
    <property type="entry name" value="Translational regulator CsrA"/>
    <property type="match status" value="1"/>
</dbReference>
<organism evidence="5">
    <name type="scientific">marine sediment metagenome</name>
    <dbReference type="NCBI Taxonomy" id="412755"/>
    <lineage>
        <taxon>unclassified sequences</taxon>
        <taxon>metagenomes</taxon>
        <taxon>ecological metagenomes</taxon>
    </lineage>
</organism>
<dbReference type="NCBIfam" id="TIGR00202">
    <property type="entry name" value="csrA"/>
    <property type="match status" value="1"/>
</dbReference>
<dbReference type="GO" id="GO:0006109">
    <property type="term" value="P:regulation of carbohydrate metabolic process"/>
    <property type="evidence" value="ECO:0007669"/>
    <property type="project" value="InterPro"/>
</dbReference>
<sequence>LILTRKIGESINIGTDIKITVVSIDGSQVRLGIDAPKDVIVHREEVYKRIMEENKAALGTSTIDLKTIAQDWKKMKKSKKE</sequence>
<evidence type="ECO:0000313" key="5">
    <source>
        <dbReference type="EMBL" id="GAF74863.1"/>
    </source>
</evidence>
<dbReference type="NCBIfam" id="NF002469">
    <property type="entry name" value="PRK01712.1"/>
    <property type="match status" value="1"/>
</dbReference>
<comment type="caution">
    <text evidence="5">The sequence shown here is derived from an EMBL/GenBank/DDBJ whole genome shotgun (WGS) entry which is preliminary data.</text>
</comment>
<dbReference type="InterPro" id="IPR036107">
    <property type="entry name" value="CsrA_sf"/>
</dbReference>
<keyword evidence="2" id="KW-0678">Repressor</keyword>